<feature type="compositionally biased region" description="Basic and acidic residues" evidence="1">
    <location>
        <begin position="134"/>
        <end position="145"/>
    </location>
</feature>
<evidence type="ECO:0000313" key="2">
    <source>
        <dbReference type="EMBL" id="RRT75036.1"/>
    </source>
</evidence>
<gene>
    <name evidence="2" type="ORF">B296_00017197</name>
</gene>
<reference evidence="2 3" key="1">
    <citation type="journal article" date="2014" name="Agronomy (Basel)">
        <title>A Draft Genome Sequence for Ensete ventricosum, the Drought-Tolerant Tree Against Hunger.</title>
        <authorList>
            <person name="Harrison J."/>
            <person name="Moore K.A."/>
            <person name="Paszkiewicz K."/>
            <person name="Jones T."/>
            <person name="Grant M."/>
            <person name="Ambacheew D."/>
            <person name="Muzemil S."/>
            <person name="Studholme D.J."/>
        </authorList>
    </citation>
    <scope>NUCLEOTIDE SEQUENCE [LARGE SCALE GENOMIC DNA]</scope>
</reference>
<evidence type="ECO:0000256" key="1">
    <source>
        <dbReference type="SAM" id="MobiDB-lite"/>
    </source>
</evidence>
<evidence type="ECO:0000313" key="3">
    <source>
        <dbReference type="Proteomes" id="UP000287651"/>
    </source>
</evidence>
<feature type="region of interest" description="Disordered" evidence="1">
    <location>
        <begin position="1"/>
        <end position="21"/>
    </location>
</feature>
<feature type="region of interest" description="Disordered" evidence="1">
    <location>
        <begin position="122"/>
        <end position="145"/>
    </location>
</feature>
<comment type="caution">
    <text evidence="2">The sequence shown here is derived from an EMBL/GenBank/DDBJ whole genome shotgun (WGS) entry which is preliminary data.</text>
</comment>
<dbReference type="AlphaFoldDB" id="A0A427AFP6"/>
<sequence length="177" mass="19934">MPARTPASDRTQDRCGDGDLGEGEVEGGICFRIPRRPLQSWQLEIDGRRRRVIRHFLSHSLSLATRKAGSTWDFPNQRAILYFNTLPTKVPGETYVSLTLEKLLGPAELFVFSLEEGLVEKQPGLEVGDEGEPSEDRHRGEDHQSHHVLVAPTQGLDGAPQAHSLHQRPQRLRYLLQ</sequence>
<proteinExistence type="predicted"/>
<name>A0A427AFP6_ENSVE</name>
<protein>
    <submittedName>
        <fullName evidence="2">Uncharacterized protein</fullName>
    </submittedName>
</protein>
<organism evidence="2 3">
    <name type="scientific">Ensete ventricosum</name>
    <name type="common">Abyssinian banana</name>
    <name type="synonym">Musa ensete</name>
    <dbReference type="NCBI Taxonomy" id="4639"/>
    <lineage>
        <taxon>Eukaryota</taxon>
        <taxon>Viridiplantae</taxon>
        <taxon>Streptophyta</taxon>
        <taxon>Embryophyta</taxon>
        <taxon>Tracheophyta</taxon>
        <taxon>Spermatophyta</taxon>
        <taxon>Magnoliopsida</taxon>
        <taxon>Liliopsida</taxon>
        <taxon>Zingiberales</taxon>
        <taxon>Musaceae</taxon>
        <taxon>Ensete</taxon>
    </lineage>
</organism>
<dbReference type="EMBL" id="AMZH03002601">
    <property type="protein sequence ID" value="RRT75036.1"/>
    <property type="molecule type" value="Genomic_DNA"/>
</dbReference>
<accession>A0A427AFP6</accession>
<dbReference type="Proteomes" id="UP000287651">
    <property type="component" value="Unassembled WGS sequence"/>
</dbReference>